<dbReference type="SUPFAM" id="SSF51735">
    <property type="entry name" value="NAD(P)-binding Rossmann-fold domains"/>
    <property type="match status" value="1"/>
</dbReference>
<dbReference type="Pfam" id="PF00742">
    <property type="entry name" value="Homoserine_dh"/>
    <property type="match status" value="1"/>
</dbReference>
<name>A0A346E0K0_9PROT</name>
<dbReference type="KEGG" id="vfg:C9I84_117"/>
<dbReference type="UniPathway" id="UPA00050">
    <property type="reaction ID" value="UER00063"/>
</dbReference>
<protein>
    <recommendedName>
        <fullName evidence="2">homoserine dehydrogenase</fullName>
        <ecNumber evidence="2">1.1.1.3</ecNumber>
    </recommendedName>
</protein>
<dbReference type="Proteomes" id="UP000257084">
    <property type="component" value="Chromosome"/>
</dbReference>
<dbReference type="EMBL" id="CP028360">
    <property type="protein sequence ID" value="AXN02505.1"/>
    <property type="molecule type" value="Genomic_DNA"/>
</dbReference>
<organism evidence="5 6">
    <name type="scientific">Candidatus Vidania fulgoroideorum</name>
    <dbReference type="NCBI Taxonomy" id="881286"/>
    <lineage>
        <taxon>Bacteria</taxon>
        <taxon>Pseudomonadati</taxon>
        <taxon>Pseudomonadota</taxon>
        <taxon>Betaproteobacteria</taxon>
        <taxon>Candidatus Vidania</taxon>
    </lineage>
</organism>
<keyword evidence="3" id="KW-0560">Oxidoreductase</keyword>
<keyword evidence="6" id="KW-1185">Reference proteome</keyword>
<comment type="similarity">
    <text evidence="1">Belongs to the homoserine dehydrogenase family.</text>
</comment>
<dbReference type="Gene3D" id="3.30.360.10">
    <property type="entry name" value="Dihydrodipicolinate Reductase, domain 2"/>
    <property type="match status" value="1"/>
</dbReference>
<gene>
    <name evidence="5" type="ORF">C9I84_117</name>
</gene>
<proteinExistence type="inferred from homology"/>
<dbReference type="GO" id="GO:0004412">
    <property type="term" value="F:homoserine dehydrogenase activity"/>
    <property type="evidence" value="ECO:0007669"/>
    <property type="project" value="UniProtKB-EC"/>
</dbReference>
<evidence type="ECO:0000259" key="4">
    <source>
        <dbReference type="Pfam" id="PF00742"/>
    </source>
</evidence>
<evidence type="ECO:0000313" key="5">
    <source>
        <dbReference type="EMBL" id="AXN02505.1"/>
    </source>
</evidence>
<evidence type="ECO:0000256" key="3">
    <source>
        <dbReference type="ARBA" id="ARBA00023002"/>
    </source>
</evidence>
<dbReference type="AlphaFoldDB" id="A0A346E0K0"/>
<evidence type="ECO:0000256" key="2">
    <source>
        <dbReference type="ARBA" id="ARBA00013213"/>
    </source>
</evidence>
<sequence>MKKLTMLGFGNIGREFFKKIKKKKIIKNILVRKIKKYDVLFIKKEINKKIYITKFYKNLEISKIIVETIGGDKTYKILKKLINIRKINKIITANKNLISKKYKNIIKLSKKKNIKIFFEAAVGGGIPLIKNLIYMNCVNFYKIFTIINGTTNYILTCIFNGFNKKKSFKITRKKGFAEKNINFDIKGIDIAYKLNIIISLLYNYYIKIKNISIEKLLIPKEKIIFLLKKNNFLIKYVGEIIKKKNIIDVSIFPIIINKNSIYNVKYEYNFVLLKSKKFGKLFIKSKGAGRYPTSISIVSDLFSKIKNKFKNLRLFCSNRIIKEKIFILIKKRRMFNFYYKNVFKNIIIKEFKKNTYIITKEFLDSKRIFFFNKYFYKELILRIK</sequence>
<accession>A0A346E0K0</accession>
<dbReference type="PANTHER" id="PTHR43331">
    <property type="entry name" value="HOMOSERINE DEHYDROGENASE"/>
    <property type="match status" value="1"/>
</dbReference>
<reference evidence="5 6" key="1">
    <citation type="submission" date="2018-03" db="EMBL/GenBank/DDBJ databases">
        <title>A parallel universe: an anciently diverged bacterial symbiosis in a Hawaiian planthopper (Hemiptera: Cixiidae) reveals rearranged nutritional responsibilities.</title>
        <authorList>
            <person name="Bennett G."/>
            <person name="Mao M."/>
        </authorList>
    </citation>
    <scope>NUCLEOTIDE SEQUENCE [LARGE SCALE GENOMIC DNA]</scope>
    <source>
        <strain evidence="5 6">OLIH</strain>
    </source>
</reference>
<dbReference type="InterPro" id="IPR001342">
    <property type="entry name" value="HDH_cat"/>
</dbReference>
<dbReference type="UniPathway" id="UPA00051">
    <property type="reaction ID" value="UER00465"/>
</dbReference>
<dbReference type="EC" id="1.1.1.3" evidence="2"/>
<dbReference type="InterPro" id="IPR036291">
    <property type="entry name" value="NAD(P)-bd_dom_sf"/>
</dbReference>
<evidence type="ECO:0000256" key="1">
    <source>
        <dbReference type="ARBA" id="ARBA00006753"/>
    </source>
</evidence>
<dbReference type="PANTHER" id="PTHR43331:SF1">
    <property type="entry name" value="HOMOSERINE DEHYDROGENASE"/>
    <property type="match status" value="1"/>
</dbReference>
<dbReference type="SUPFAM" id="SSF55347">
    <property type="entry name" value="Glyceraldehyde-3-phosphate dehydrogenase-like, C-terminal domain"/>
    <property type="match status" value="1"/>
</dbReference>
<evidence type="ECO:0000313" key="6">
    <source>
        <dbReference type="Proteomes" id="UP000257084"/>
    </source>
</evidence>
<feature type="domain" description="Homoserine dehydrogenase catalytic" evidence="4">
    <location>
        <begin position="139"/>
        <end position="301"/>
    </location>
</feature>
<dbReference type="Gene3D" id="3.40.50.720">
    <property type="entry name" value="NAD(P)-binding Rossmann-like Domain"/>
    <property type="match status" value="1"/>
</dbReference>
<dbReference type="GO" id="GO:0009088">
    <property type="term" value="P:threonine biosynthetic process"/>
    <property type="evidence" value="ECO:0007669"/>
    <property type="project" value="UniProtKB-UniPathway"/>
</dbReference>